<proteinExistence type="predicted"/>
<evidence type="ECO:0000313" key="2">
    <source>
        <dbReference type="Proteomes" id="UP000261166"/>
    </source>
</evidence>
<dbReference type="OrthoDB" id="5377797at2"/>
<dbReference type="Proteomes" id="UP000261166">
    <property type="component" value="Unassembled WGS sequence"/>
</dbReference>
<evidence type="ECO:0000313" key="1">
    <source>
        <dbReference type="EMBL" id="RGE63322.1"/>
    </source>
</evidence>
<name>A0A3E3I8E6_9FIRM</name>
<accession>A0A3E3I8E6</accession>
<sequence length="256" mass="29418">MIMNGQMYQICSIVAAARRALKNRSSICYIPADYENPSQFLCLTGSGGLPYTAHDVSQWYEYLKEQHLTDIQLYCPTSVRDRSLLGFSNTTQASIVCFFKGNRMTYFIADWKFDSKERKWNVLYTEHPWNDPPKAWPRFENNTQAFRSVLHDIQDLAHRLGFEGFANIFYQAGTILDGGKEYPDKAYGLSLPPLPNDHLRVFEAASRADVFGAMGSWNDSLPWAAHEKGLEQEYETLSAELLKQIRFGLLYAINEW</sequence>
<dbReference type="AlphaFoldDB" id="A0A3E3I8E6"/>
<protein>
    <submittedName>
        <fullName evidence="1">Uncharacterized protein</fullName>
    </submittedName>
</protein>
<reference evidence="1 2" key="1">
    <citation type="submission" date="2018-08" db="EMBL/GenBank/DDBJ databases">
        <title>A genome reference for cultivated species of the human gut microbiota.</title>
        <authorList>
            <person name="Zou Y."/>
            <person name="Xue W."/>
            <person name="Luo G."/>
        </authorList>
    </citation>
    <scope>NUCLEOTIDE SEQUENCE [LARGE SCALE GENOMIC DNA]</scope>
    <source>
        <strain evidence="1 2">AF26-4BH</strain>
    </source>
</reference>
<comment type="caution">
    <text evidence="1">The sequence shown here is derived from an EMBL/GenBank/DDBJ whole genome shotgun (WGS) entry which is preliminary data.</text>
</comment>
<dbReference type="EMBL" id="QVLU01000047">
    <property type="protein sequence ID" value="RGE63322.1"/>
    <property type="molecule type" value="Genomic_DNA"/>
</dbReference>
<gene>
    <name evidence="1" type="ORF">DWY69_28595</name>
</gene>
<organism evidence="1 2">
    <name type="scientific">Eisenbergiella massiliensis</name>
    <dbReference type="NCBI Taxonomy" id="1720294"/>
    <lineage>
        <taxon>Bacteria</taxon>
        <taxon>Bacillati</taxon>
        <taxon>Bacillota</taxon>
        <taxon>Clostridia</taxon>
        <taxon>Lachnospirales</taxon>
        <taxon>Lachnospiraceae</taxon>
        <taxon>Eisenbergiella</taxon>
    </lineage>
</organism>